<keyword evidence="3 7" id="KW-0244">Early protein</keyword>
<protein>
    <recommendedName>
        <fullName evidence="2 7">E1B protein, small T-antigen</fullName>
    </recommendedName>
</protein>
<evidence type="ECO:0000256" key="4">
    <source>
        <dbReference type="ARBA" id="ARBA00022581"/>
    </source>
</evidence>
<dbReference type="InterPro" id="IPR036834">
    <property type="entry name" value="Bcl-2-like_sf"/>
</dbReference>
<name>Q8B6X5_9ADEN</name>
<evidence type="ECO:0000256" key="5">
    <source>
        <dbReference type="ARBA" id="ARBA00023189"/>
    </source>
</evidence>
<feature type="region of interest" description="Disordered" evidence="8">
    <location>
        <begin position="146"/>
        <end position="183"/>
    </location>
</feature>
<gene>
    <name evidence="9" type="primary">E1b</name>
</gene>
<feature type="compositionally biased region" description="Low complexity" evidence="8">
    <location>
        <begin position="148"/>
        <end position="160"/>
    </location>
</feature>
<dbReference type="PROSITE" id="PS50062">
    <property type="entry name" value="BCL2_FAMILY"/>
    <property type="match status" value="1"/>
</dbReference>
<proteinExistence type="inferred from homology"/>
<evidence type="ECO:0000313" key="9">
    <source>
        <dbReference type="EMBL" id="AAN74805.1"/>
    </source>
</evidence>
<evidence type="ECO:0000256" key="2">
    <source>
        <dbReference type="ARBA" id="ARBA00013796"/>
    </source>
</evidence>
<dbReference type="InterPro" id="IPR002475">
    <property type="entry name" value="Bcl2-like"/>
</dbReference>
<dbReference type="InterPro" id="IPR002924">
    <property type="entry name" value="Adenovir_t-Ag_E1B_19kDa"/>
</dbReference>
<keyword evidence="5 7" id="KW-1081">Inhibition of host apoptosis by viral BCL2-like protein</keyword>
<keyword evidence="6 7" id="KW-1119">Modulation of host cell apoptosis by virus</keyword>
<dbReference type="Pfam" id="PF01691">
    <property type="entry name" value="Adeno_E1B_19K"/>
    <property type="match status" value="1"/>
</dbReference>
<organism evidence="9">
    <name type="scientific">unclassified Simian adenoviruses</name>
    <dbReference type="NCBI Taxonomy" id="413684"/>
    <lineage>
        <taxon>Viruses</taxon>
        <taxon>Varidnaviria</taxon>
        <taxon>Bamfordvirae</taxon>
        <taxon>Preplasmiviricota</taxon>
        <taxon>Polisuviricotina</taxon>
        <taxon>Pharingeaviricetes</taxon>
        <taxon>Rowavirales</taxon>
        <taxon>Adenoviridae</taxon>
        <taxon>Mastadenovirus</taxon>
    </lineage>
</organism>
<keyword evidence="4 7" id="KW-0945">Host-virus interaction</keyword>
<comment type="similarity">
    <text evidence="1 7">Belongs to the adenoviridae E1B 19 kDa protein family.</text>
</comment>
<dbReference type="GO" id="GO:0033668">
    <property type="term" value="P:symbiont-mediated suppression of host apoptosis"/>
    <property type="evidence" value="ECO:0007669"/>
    <property type="project" value="UniProtKB-KW"/>
</dbReference>
<reference evidence="9" key="1">
    <citation type="journal article" date="1994" name="Mol. Biol. (Mosk.)">
        <title>Nucleotide sequence of the E1B area and the adjacent 3'-terminal segment of the E1A oncogene from monkey adenovirus SA7 (C8).</title>
        <authorList>
            <person name="Sats N.V."/>
            <person name="Surin V.L."/>
            <person name="Tagiev A.F."/>
        </authorList>
    </citation>
    <scope>NUCLEOTIDE SEQUENCE</scope>
</reference>
<sequence length="183" mass="21705">MDLRTALQTFESTRRLLELCSNRTSFLWRWLFGTPLSRLVRQVKLEYEKDFERILDQCPGVFESLELGYHKVFEDKIVKELDFSSPGRAVAAVAFASYLLDRWNTRTHLSPGYQMDYIRLNLWKFWLRRRVYNYSRGLPQLGPVAPLVRQGSQQEEQQQQRQEEQQVQEEGEMRSGLDPPTEN</sequence>
<dbReference type="EMBL" id="S70513">
    <property type="protein sequence ID" value="AAN74805.1"/>
    <property type="molecule type" value="Genomic_DNA"/>
</dbReference>
<evidence type="ECO:0000256" key="8">
    <source>
        <dbReference type="SAM" id="MobiDB-lite"/>
    </source>
</evidence>
<evidence type="ECO:0000256" key="7">
    <source>
        <dbReference type="RuleBase" id="RU364111"/>
    </source>
</evidence>
<evidence type="ECO:0000256" key="3">
    <source>
        <dbReference type="ARBA" id="ARBA00022518"/>
    </source>
</evidence>
<accession>Q8B6X5</accession>
<evidence type="ECO:0000256" key="1">
    <source>
        <dbReference type="ARBA" id="ARBA00010275"/>
    </source>
</evidence>
<evidence type="ECO:0000256" key="6">
    <source>
        <dbReference type="ARBA" id="ARBA00023323"/>
    </source>
</evidence>
<dbReference type="SUPFAM" id="SSF56854">
    <property type="entry name" value="Bcl-2 inhibitors of programmed cell death"/>
    <property type="match status" value="1"/>
</dbReference>